<keyword evidence="1" id="KW-1133">Transmembrane helix</keyword>
<evidence type="ECO:0000313" key="3">
    <source>
        <dbReference type="Proteomes" id="UP001596189"/>
    </source>
</evidence>
<feature type="transmembrane region" description="Helical" evidence="1">
    <location>
        <begin position="85"/>
        <end position="106"/>
    </location>
</feature>
<comment type="caution">
    <text evidence="2">The sequence shown here is derived from an EMBL/GenBank/DDBJ whole genome shotgun (WGS) entry which is preliminary data.</text>
</comment>
<evidence type="ECO:0000313" key="2">
    <source>
        <dbReference type="EMBL" id="MFC6009152.1"/>
    </source>
</evidence>
<proteinExistence type="predicted"/>
<organism evidence="2 3">
    <name type="scientific">Angustibacter luteus</name>
    <dbReference type="NCBI Taxonomy" id="658456"/>
    <lineage>
        <taxon>Bacteria</taxon>
        <taxon>Bacillati</taxon>
        <taxon>Actinomycetota</taxon>
        <taxon>Actinomycetes</taxon>
        <taxon>Kineosporiales</taxon>
        <taxon>Kineosporiaceae</taxon>
    </lineage>
</organism>
<sequence>MSLTGDDVRNLAAAVTACVAVASLAIAVTTLGSATRARNKLDQQVGIWDKLPEGSSEREVMWALVARSTARVARVEDPQRRRTRLLTIATGIGSTVLFSATAYLAWTAPPEPTRNAGILQIIGIGLAVAAFIWSGILLVGEVRRRQRVGATVSQLEQLALDLDDFADRYDRAAPPDEN</sequence>
<evidence type="ECO:0008006" key="4">
    <source>
        <dbReference type="Google" id="ProtNLM"/>
    </source>
</evidence>
<keyword evidence="3" id="KW-1185">Reference proteome</keyword>
<keyword evidence="1" id="KW-0812">Transmembrane</keyword>
<dbReference type="EMBL" id="JBHSRD010000008">
    <property type="protein sequence ID" value="MFC6009152.1"/>
    <property type="molecule type" value="Genomic_DNA"/>
</dbReference>
<gene>
    <name evidence="2" type="ORF">ACFQDO_18615</name>
</gene>
<dbReference type="Proteomes" id="UP001596189">
    <property type="component" value="Unassembled WGS sequence"/>
</dbReference>
<feature type="transmembrane region" description="Helical" evidence="1">
    <location>
        <begin position="12"/>
        <end position="34"/>
    </location>
</feature>
<evidence type="ECO:0000256" key="1">
    <source>
        <dbReference type="SAM" id="Phobius"/>
    </source>
</evidence>
<feature type="transmembrane region" description="Helical" evidence="1">
    <location>
        <begin position="118"/>
        <end position="139"/>
    </location>
</feature>
<dbReference type="RefSeq" id="WP_345717678.1">
    <property type="nucleotide sequence ID" value="NZ_BAABFP010000007.1"/>
</dbReference>
<accession>A0ABW1JIG0</accession>
<protein>
    <recommendedName>
        <fullName evidence="4">DUF2721 domain-containing protein</fullName>
    </recommendedName>
</protein>
<reference evidence="3" key="1">
    <citation type="journal article" date="2019" name="Int. J. Syst. Evol. Microbiol.">
        <title>The Global Catalogue of Microorganisms (GCM) 10K type strain sequencing project: providing services to taxonomists for standard genome sequencing and annotation.</title>
        <authorList>
            <consortium name="The Broad Institute Genomics Platform"/>
            <consortium name="The Broad Institute Genome Sequencing Center for Infectious Disease"/>
            <person name="Wu L."/>
            <person name="Ma J."/>
        </authorList>
    </citation>
    <scope>NUCLEOTIDE SEQUENCE [LARGE SCALE GENOMIC DNA]</scope>
    <source>
        <strain evidence="3">KACC 14249</strain>
    </source>
</reference>
<name>A0ABW1JIG0_9ACTN</name>
<keyword evidence="1" id="KW-0472">Membrane</keyword>